<reference evidence="1" key="1">
    <citation type="journal article" date="2021" name="bioRxiv">
        <title>Whole Genome Assembly and Annotation of Northern Wild Rice, Zizania palustris L., Supports a Whole Genome Duplication in the Zizania Genus.</title>
        <authorList>
            <person name="Haas M."/>
            <person name="Kono T."/>
            <person name="Macchietto M."/>
            <person name="Millas R."/>
            <person name="McGilp L."/>
            <person name="Shao M."/>
            <person name="Duquette J."/>
            <person name="Hirsch C.N."/>
            <person name="Kimball J."/>
        </authorList>
    </citation>
    <scope>NUCLEOTIDE SEQUENCE</scope>
    <source>
        <tissue evidence="1">Fresh leaf tissue</tissue>
    </source>
</reference>
<gene>
    <name evidence="1" type="ORF">GUJ93_ZPchr0012g19360</name>
</gene>
<dbReference type="Proteomes" id="UP000729402">
    <property type="component" value="Unassembled WGS sequence"/>
</dbReference>
<evidence type="ECO:0000313" key="2">
    <source>
        <dbReference type="Proteomes" id="UP000729402"/>
    </source>
</evidence>
<evidence type="ECO:0000313" key="1">
    <source>
        <dbReference type="EMBL" id="KAG8094944.1"/>
    </source>
</evidence>
<dbReference type="AlphaFoldDB" id="A0A8J5WTN0"/>
<protein>
    <submittedName>
        <fullName evidence="1">Uncharacterized protein</fullName>
    </submittedName>
</protein>
<sequence>MWCAQWSIGLPARRTGGAQGRTTLAEGRRLPAGVEMAPTRLAGVAACIDFRIAGRVIGVEAARGRGSENLARVWLTASPPFSPPPCASSSASGDGGDDAVGKLGSVEATGAKPRYARRLASACCKSTKACISSAVGMNVVMASDLWNLVALIPNW</sequence>
<keyword evidence="2" id="KW-1185">Reference proteome</keyword>
<organism evidence="1 2">
    <name type="scientific">Zizania palustris</name>
    <name type="common">Northern wild rice</name>
    <dbReference type="NCBI Taxonomy" id="103762"/>
    <lineage>
        <taxon>Eukaryota</taxon>
        <taxon>Viridiplantae</taxon>
        <taxon>Streptophyta</taxon>
        <taxon>Embryophyta</taxon>
        <taxon>Tracheophyta</taxon>
        <taxon>Spermatophyta</taxon>
        <taxon>Magnoliopsida</taxon>
        <taxon>Liliopsida</taxon>
        <taxon>Poales</taxon>
        <taxon>Poaceae</taxon>
        <taxon>BOP clade</taxon>
        <taxon>Oryzoideae</taxon>
        <taxon>Oryzeae</taxon>
        <taxon>Zizaniinae</taxon>
        <taxon>Zizania</taxon>
    </lineage>
</organism>
<name>A0A8J5WTN0_ZIZPA</name>
<dbReference type="EMBL" id="JAAALK010000080">
    <property type="protein sequence ID" value="KAG8094944.1"/>
    <property type="molecule type" value="Genomic_DNA"/>
</dbReference>
<accession>A0A8J5WTN0</accession>
<comment type="caution">
    <text evidence="1">The sequence shown here is derived from an EMBL/GenBank/DDBJ whole genome shotgun (WGS) entry which is preliminary data.</text>
</comment>
<proteinExistence type="predicted"/>
<reference evidence="1" key="2">
    <citation type="submission" date="2021-02" db="EMBL/GenBank/DDBJ databases">
        <authorList>
            <person name="Kimball J.A."/>
            <person name="Haas M.W."/>
            <person name="Macchietto M."/>
            <person name="Kono T."/>
            <person name="Duquette J."/>
            <person name="Shao M."/>
        </authorList>
    </citation>
    <scope>NUCLEOTIDE SEQUENCE</scope>
    <source>
        <tissue evidence="1">Fresh leaf tissue</tissue>
    </source>
</reference>